<comment type="caution">
    <text evidence="2">The sequence shown here is derived from an EMBL/GenBank/DDBJ whole genome shotgun (WGS) entry which is preliminary data.</text>
</comment>
<feature type="domain" description="Secretion system C-terminal sorting" evidence="1">
    <location>
        <begin position="217"/>
        <end position="293"/>
    </location>
</feature>
<dbReference type="NCBIfam" id="TIGR04183">
    <property type="entry name" value="Por_Secre_tail"/>
    <property type="match status" value="1"/>
</dbReference>
<dbReference type="InterPro" id="IPR026444">
    <property type="entry name" value="Secre_tail"/>
</dbReference>
<dbReference type="AlphaFoldDB" id="A0A7W5ZPS0"/>
<dbReference type="Proteomes" id="UP000541352">
    <property type="component" value="Unassembled WGS sequence"/>
</dbReference>
<evidence type="ECO:0000313" key="2">
    <source>
        <dbReference type="EMBL" id="MBB3840864.1"/>
    </source>
</evidence>
<sequence>MKTNMTFFALVVGLGVATTAMSQDVKKEEKAADKDKVTIRVRMSEEKDGKVETFERTYTYNGLSEEEREKKVKTIMDSLRNDSKAAANRRLSVEIEEGSSVLRDRERWGNQEQITVIPKDGRKRDVQIYRYEQPSDRRERNGDRKSERTYEFKFDDEAFADRMQRVEKRIEPQMRKLERNMEEWSRDFEPKFKEFWHGDINISGAGKPASIRGLEAYPNNPEKNELNVRFYAPAKGDVTISVTDTKGKQIAKKEVKDFTGDYVGQLDLGKNVKGTYFISVVQNEDGTVKRIVVE</sequence>
<organism evidence="2 3">
    <name type="scientific">Runella defluvii</name>
    <dbReference type="NCBI Taxonomy" id="370973"/>
    <lineage>
        <taxon>Bacteria</taxon>
        <taxon>Pseudomonadati</taxon>
        <taxon>Bacteroidota</taxon>
        <taxon>Cytophagia</taxon>
        <taxon>Cytophagales</taxon>
        <taxon>Spirosomataceae</taxon>
        <taxon>Runella</taxon>
    </lineage>
</organism>
<keyword evidence="3" id="KW-1185">Reference proteome</keyword>
<gene>
    <name evidence="2" type="ORF">FHS57_004885</name>
</gene>
<protein>
    <submittedName>
        <fullName evidence="2">Putative transcriptional regulator</fullName>
    </submittedName>
</protein>
<accession>A0A7W5ZPS0</accession>
<dbReference type="EMBL" id="JACIBY010000013">
    <property type="protein sequence ID" value="MBB3840864.1"/>
    <property type="molecule type" value="Genomic_DNA"/>
</dbReference>
<evidence type="ECO:0000313" key="3">
    <source>
        <dbReference type="Proteomes" id="UP000541352"/>
    </source>
</evidence>
<reference evidence="2 3" key="1">
    <citation type="submission" date="2020-08" db="EMBL/GenBank/DDBJ databases">
        <title>Genomic Encyclopedia of Type Strains, Phase IV (KMG-IV): sequencing the most valuable type-strain genomes for metagenomic binning, comparative biology and taxonomic classification.</title>
        <authorList>
            <person name="Goeker M."/>
        </authorList>
    </citation>
    <scope>NUCLEOTIDE SEQUENCE [LARGE SCALE GENOMIC DNA]</scope>
    <source>
        <strain evidence="2 3">DSM 17976</strain>
    </source>
</reference>
<evidence type="ECO:0000259" key="1">
    <source>
        <dbReference type="Pfam" id="PF18962"/>
    </source>
</evidence>
<dbReference type="RefSeq" id="WP_183978130.1">
    <property type="nucleotide sequence ID" value="NZ_JACIBY010000013.1"/>
</dbReference>
<dbReference type="Pfam" id="PF18962">
    <property type="entry name" value="Por_Secre_tail"/>
    <property type="match status" value="1"/>
</dbReference>
<name>A0A7W5ZPS0_9BACT</name>
<proteinExistence type="predicted"/>